<keyword evidence="2" id="KW-1185">Reference proteome</keyword>
<evidence type="ECO:0000313" key="1">
    <source>
        <dbReference type="EMBL" id="EGG30096.1"/>
    </source>
</evidence>
<dbReference type="AlphaFoldDB" id="F3L0N9"/>
<dbReference type="PANTHER" id="PTHR35303">
    <property type="entry name" value="OS02G0197800 PROTEIN"/>
    <property type="match status" value="1"/>
</dbReference>
<accession>F3L0N9</accession>
<sequence>MTQIPTLTDIKVKRKSGLVSLSFDSGELFDLSFEFLRVHSPSAEVKGHGPGQEVLQVGKKNVQVKGLSPIGHYALQIEFDDGHDSGLYSFSYLYQLATQQETLWSRYLRALEEAGASRDPDVQVIRLGN</sequence>
<dbReference type="EMBL" id="AEIG01000024">
    <property type="protein sequence ID" value="EGG30096.1"/>
    <property type="molecule type" value="Genomic_DNA"/>
</dbReference>
<dbReference type="eggNOG" id="COG3536">
    <property type="taxonomic scope" value="Bacteria"/>
</dbReference>
<evidence type="ECO:0000313" key="2">
    <source>
        <dbReference type="Proteomes" id="UP000005615"/>
    </source>
</evidence>
<dbReference type="RefSeq" id="WP_009575271.1">
    <property type="nucleotide sequence ID" value="NZ_AEIG01000024.1"/>
</dbReference>
<dbReference type="InterPro" id="IPR038492">
    <property type="entry name" value="GBBH-like_N_sf"/>
</dbReference>
<dbReference type="PANTHER" id="PTHR35303:SF5">
    <property type="entry name" value="OS02G0197800 PROTEIN"/>
    <property type="match status" value="1"/>
</dbReference>
<dbReference type="OrthoDB" id="9794178at2"/>
<protein>
    <submittedName>
        <fullName evidence="1">Uncharacterized protein</fullName>
    </submittedName>
</protein>
<proteinExistence type="predicted"/>
<organism evidence="1 2">
    <name type="scientific">Aequoribacter fuscus</name>
    <dbReference type="NCBI Taxonomy" id="2518989"/>
    <lineage>
        <taxon>Bacteria</taxon>
        <taxon>Pseudomonadati</taxon>
        <taxon>Pseudomonadota</taxon>
        <taxon>Gammaproteobacteria</taxon>
        <taxon>Cellvibrionales</taxon>
        <taxon>Halieaceae</taxon>
        <taxon>Aequoribacter</taxon>
    </lineage>
</organism>
<dbReference type="STRING" id="2518989.IMCC3088_981"/>
<name>F3L0N9_9GAMM</name>
<dbReference type="Gene3D" id="3.30.2020.30">
    <property type="match status" value="1"/>
</dbReference>
<dbReference type="Proteomes" id="UP000005615">
    <property type="component" value="Unassembled WGS sequence"/>
</dbReference>
<dbReference type="Pfam" id="PF06155">
    <property type="entry name" value="GBBH-like_N"/>
    <property type="match status" value="1"/>
</dbReference>
<gene>
    <name evidence="1" type="ORF">IMCC3088_981</name>
</gene>
<comment type="caution">
    <text evidence="1">The sequence shown here is derived from an EMBL/GenBank/DDBJ whole genome shotgun (WGS) entry which is preliminary data.</text>
</comment>
<dbReference type="InterPro" id="IPR010376">
    <property type="entry name" value="GBBH-like_N"/>
</dbReference>
<reference evidence="1 2" key="1">
    <citation type="journal article" date="2011" name="J. Bacteriol.">
        <title>Genome sequence of strain IMCC3088, a proteorhodopsin-containing marine bacterium belonging to the OM60/NOR5 clade.</title>
        <authorList>
            <person name="Jang Y."/>
            <person name="Oh H.M."/>
            <person name="Kang I."/>
            <person name="Lee K."/>
            <person name="Yang S.J."/>
            <person name="Cho J.C."/>
        </authorList>
    </citation>
    <scope>NUCLEOTIDE SEQUENCE [LARGE SCALE GENOMIC DNA]</scope>
    <source>
        <strain evidence="1 2">IMCC3088</strain>
    </source>
</reference>